<name>A0A5K3EI51_MESCO</name>
<organism evidence="2">
    <name type="scientific">Mesocestoides corti</name>
    <name type="common">Flatworm</name>
    <dbReference type="NCBI Taxonomy" id="53468"/>
    <lineage>
        <taxon>Eukaryota</taxon>
        <taxon>Metazoa</taxon>
        <taxon>Spiralia</taxon>
        <taxon>Lophotrochozoa</taxon>
        <taxon>Platyhelminthes</taxon>
        <taxon>Cestoda</taxon>
        <taxon>Eucestoda</taxon>
        <taxon>Cyclophyllidea</taxon>
        <taxon>Mesocestoididae</taxon>
        <taxon>Mesocestoides</taxon>
    </lineage>
</organism>
<keyword evidence="1" id="KW-0812">Transmembrane</keyword>
<dbReference type="AlphaFoldDB" id="A0A5K3EI51"/>
<feature type="transmembrane region" description="Helical" evidence="1">
    <location>
        <begin position="203"/>
        <end position="225"/>
    </location>
</feature>
<keyword evidence="1" id="KW-0472">Membrane</keyword>
<dbReference type="WBParaSite" id="MCU_000359-RA">
    <property type="protein sequence ID" value="MCU_000359-RA"/>
    <property type="gene ID" value="MCU_000359"/>
</dbReference>
<reference evidence="2" key="1">
    <citation type="submission" date="2019-11" db="UniProtKB">
        <authorList>
            <consortium name="WormBaseParasite"/>
        </authorList>
    </citation>
    <scope>IDENTIFICATION</scope>
</reference>
<feature type="transmembrane region" description="Helical" evidence="1">
    <location>
        <begin position="143"/>
        <end position="164"/>
    </location>
</feature>
<keyword evidence="1" id="KW-1133">Transmembrane helix</keyword>
<dbReference type="Gene3D" id="1.20.140.150">
    <property type="match status" value="1"/>
</dbReference>
<evidence type="ECO:0000313" key="2">
    <source>
        <dbReference type="WBParaSite" id="MCU_000359-RA"/>
    </source>
</evidence>
<protein>
    <submittedName>
        <fullName evidence="2">Claudin</fullName>
    </submittedName>
</protein>
<evidence type="ECO:0000256" key="1">
    <source>
        <dbReference type="SAM" id="Phobius"/>
    </source>
</evidence>
<proteinExistence type="predicted"/>
<feature type="transmembrane region" description="Helical" evidence="1">
    <location>
        <begin position="107"/>
        <end position="131"/>
    </location>
</feature>
<sequence>MRAARKIWVTLVTTGEIFVLAAIATNLTAICTPNWMEYNIDKSDFYPNRGLFQNCKGSLNSECLEISNPLHASLECLPDQGTSCTEEQQKRTEWINRIRIADWAFELAALLLETVTSFGCIFYLLLVRYCISKPSAQSAQTCLAVSGYLLWLSAIATALGIISFEGSLTLESITTKIKINSLVGNLQEADWNGLTQNYGHSSYLIWSSAGLSVVASWLWIVASFVQPPPHISPSMGALTTSSTVPLYPLAPKQAS</sequence>
<feature type="transmembrane region" description="Helical" evidence="1">
    <location>
        <begin position="7"/>
        <end position="30"/>
    </location>
</feature>
<accession>A0A5K3EI51</accession>